<name>A0A8H4QR17_9AGAR</name>
<feature type="compositionally biased region" description="Polar residues" evidence="1">
    <location>
        <begin position="90"/>
        <end position="112"/>
    </location>
</feature>
<evidence type="ECO:0000256" key="1">
    <source>
        <dbReference type="SAM" id="MobiDB-lite"/>
    </source>
</evidence>
<dbReference type="Proteomes" id="UP000521872">
    <property type="component" value="Unassembled WGS sequence"/>
</dbReference>
<reference evidence="2 3" key="1">
    <citation type="submission" date="2019-12" db="EMBL/GenBank/DDBJ databases">
        <authorList>
            <person name="Floudas D."/>
            <person name="Bentzer J."/>
            <person name="Ahren D."/>
            <person name="Johansson T."/>
            <person name="Persson P."/>
            <person name="Tunlid A."/>
        </authorList>
    </citation>
    <scope>NUCLEOTIDE SEQUENCE [LARGE SCALE GENOMIC DNA]</scope>
    <source>
        <strain evidence="2 3">CBS 102.39</strain>
    </source>
</reference>
<keyword evidence="3" id="KW-1185">Reference proteome</keyword>
<gene>
    <name evidence="2" type="ORF">D9613_012447</name>
</gene>
<feature type="region of interest" description="Disordered" evidence="1">
    <location>
        <begin position="1"/>
        <end position="162"/>
    </location>
</feature>
<evidence type="ECO:0000313" key="3">
    <source>
        <dbReference type="Proteomes" id="UP000521872"/>
    </source>
</evidence>
<comment type="caution">
    <text evidence="2">The sequence shown here is derived from an EMBL/GenBank/DDBJ whole genome shotgun (WGS) entry which is preliminary data.</text>
</comment>
<accession>A0A8H4QR17</accession>
<feature type="compositionally biased region" description="Acidic residues" evidence="1">
    <location>
        <begin position="117"/>
        <end position="126"/>
    </location>
</feature>
<sequence>MDESSNSRHSTSSSSLTSGSDENSSRNLNSDDSDTSDSTPTTDFGSYYSASHSSLSSTDSTISSRLQDSSENDVSDSDSSDTEDSIPGSLAQSDSEHLPTTSAHNPQHNSSAAAAIPDDEYFEDMADLSTDIDKSGLLSSSDEELEGRQRTHHRKTAASSRLTRSIRRRIEAMYSSRYEKPRTRFPRGPSQLQHVLDVLKNERPDLRLTTSALAGDPDPYSRVIGCSKPILGSVRVCSHGSPGAASQVLASTASTRG</sequence>
<proteinExistence type="predicted"/>
<dbReference type="AlphaFoldDB" id="A0A8H4QR17"/>
<feature type="compositionally biased region" description="Acidic residues" evidence="1">
    <location>
        <begin position="70"/>
        <end position="84"/>
    </location>
</feature>
<evidence type="ECO:0000313" key="2">
    <source>
        <dbReference type="EMBL" id="KAF4615815.1"/>
    </source>
</evidence>
<feature type="compositionally biased region" description="Low complexity" evidence="1">
    <location>
        <begin position="7"/>
        <end position="64"/>
    </location>
</feature>
<dbReference type="EMBL" id="JAACJL010000033">
    <property type="protein sequence ID" value="KAF4615815.1"/>
    <property type="molecule type" value="Genomic_DNA"/>
</dbReference>
<protein>
    <submittedName>
        <fullName evidence="2">Uncharacterized protein</fullName>
    </submittedName>
</protein>
<organism evidence="2 3">
    <name type="scientific">Agrocybe pediades</name>
    <dbReference type="NCBI Taxonomy" id="84607"/>
    <lineage>
        <taxon>Eukaryota</taxon>
        <taxon>Fungi</taxon>
        <taxon>Dikarya</taxon>
        <taxon>Basidiomycota</taxon>
        <taxon>Agaricomycotina</taxon>
        <taxon>Agaricomycetes</taxon>
        <taxon>Agaricomycetidae</taxon>
        <taxon>Agaricales</taxon>
        <taxon>Agaricineae</taxon>
        <taxon>Strophariaceae</taxon>
        <taxon>Agrocybe</taxon>
    </lineage>
</organism>